<dbReference type="RefSeq" id="WP_058460102.1">
    <property type="nucleotide sequence ID" value="NZ_CAAAIY010000005.1"/>
</dbReference>
<dbReference type="Gene3D" id="3.40.30.10">
    <property type="entry name" value="Glutaredoxin"/>
    <property type="match status" value="1"/>
</dbReference>
<dbReference type="PROSITE" id="PS51352">
    <property type="entry name" value="THIOREDOXIN_2"/>
    <property type="match status" value="1"/>
</dbReference>
<dbReference type="Pfam" id="PF02683">
    <property type="entry name" value="DsbD_TM"/>
    <property type="match status" value="1"/>
</dbReference>
<sequence length="547" mass="61674">METNFINLILGFIEGFALIISPCILPILPIFLAGSLTGSKKRPMGIIVGFTLFFSLLVFFSHQLVHYLDVDFNLVREIGYVILLLLGAIMISNYLTEQFGKITQGFTRISTFFSSVNKPEGGFWNGLFLGGIIAIIWTPCAGPILAAIIVQTALQETTLISFFTLMAFALGAAIPMFIISLYGKKLINTFSFFKTRATLFRKFLGGVIIASVVYMVYFEGEVVSSSVVPQTGIKTSNSLINGLWFTYQAPPIQGVDAWINSPPLRLIDLRGKVILIDFWTYSCINCLRTLPYLNDWHKRYHDKGLVIIGIHTPEFDFEKNVDNVKAAVKRYGILYPVALDNQFMTWRNYKNHYWPAHYLINKKGDVVYRRFGEGEYEVMENNIRFLLGIKDLSTIRSLKESSVSIAQTPETYLGYAKADSYYSPELIKDKTTRYHFSDKLSANAWGLDGLWQVNAENIVAQEANAAIKIHFNARKVYAVMGNSTAKPIKVKVVLTDEQSGKKLQESSILVDKYSLYELISEKKFISGYLQIMASEPGVKVYTFTFGS</sequence>
<evidence type="ECO:0000256" key="2">
    <source>
        <dbReference type="ARBA" id="ARBA00022475"/>
    </source>
</evidence>
<keyword evidence="4" id="KW-0201">Cytochrome c-type biogenesis</keyword>
<accession>A0A0W0RIP4</accession>
<feature type="transmembrane region" description="Helical" evidence="7">
    <location>
        <begin position="203"/>
        <end position="220"/>
    </location>
</feature>
<evidence type="ECO:0000313" key="10">
    <source>
        <dbReference type="Proteomes" id="UP000054695"/>
    </source>
</evidence>
<dbReference type="GO" id="GO:0005886">
    <property type="term" value="C:plasma membrane"/>
    <property type="evidence" value="ECO:0007669"/>
    <property type="project" value="UniProtKB-SubCell"/>
</dbReference>
<evidence type="ECO:0000256" key="6">
    <source>
        <dbReference type="ARBA" id="ARBA00023136"/>
    </source>
</evidence>
<evidence type="ECO:0000259" key="8">
    <source>
        <dbReference type="PROSITE" id="PS51352"/>
    </source>
</evidence>
<dbReference type="OrthoDB" id="9811352at2"/>
<dbReference type="Pfam" id="PF00578">
    <property type="entry name" value="AhpC-TSA"/>
    <property type="match status" value="1"/>
</dbReference>
<keyword evidence="2" id="KW-1003">Cell membrane</keyword>
<evidence type="ECO:0000256" key="5">
    <source>
        <dbReference type="ARBA" id="ARBA00022989"/>
    </source>
</evidence>
<dbReference type="CDD" id="cd03012">
    <property type="entry name" value="TlpA_like_DipZ_like"/>
    <property type="match status" value="1"/>
</dbReference>
<evidence type="ECO:0000256" key="1">
    <source>
        <dbReference type="ARBA" id="ARBA00004651"/>
    </source>
</evidence>
<dbReference type="InterPro" id="IPR050553">
    <property type="entry name" value="Thioredoxin_ResA/DsbE_sf"/>
</dbReference>
<comment type="caution">
    <text evidence="9">The sequence shown here is derived from an EMBL/GenBank/DDBJ whole genome shotgun (WGS) entry which is preliminary data.</text>
</comment>
<proteinExistence type="predicted"/>
<dbReference type="InterPro" id="IPR013766">
    <property type="entry name" value="Thioredoxin_domain"/>
</dbReference>
<keyword evidence="5 7" id="KW-1133">Transmembrane helix</keyword>
<dbReference type="Pfam" id="PF17991">
    <property type="entry name" value="Thioredoxin_10"/>
    <property type="match status" value="1"/>
</dbReference>
<protein>
    <submittedName>
        <fullName evidence="9">Cytochrome C biogenesis protein</fullName>
    </submittedName>
</protein>
<organism evidence="9 10">
    <name type="scientific">Legionella bozemanae</name>
    <name type="common">Fluoribacter bozemanae</name>
    <dbReference type="NCBI Taxonomy" id="447"/>
    <lineage>
        <taxon>Bacteria</taxon>
        <taxon>Pseudomonadati</taxon>
        <taxon>Pseudomonadota</taxon>
        <taxon>Gammaproteobacteria</taxon>
        <taxon>Legionellales</taxon>
        <taxon>Legionellaceae</taxon>
        <taxon>Legionella</taxon>
    </lineage>
</organism>
<reference evidence="9 10" key="1">
    <citation type="submission" date="2015-11" db="EMBL/GenBank/DDBJ databases">
        <title>Genomic analysis of 38 Legionella species identifies large and diverse effector repertoires.</title>
        <authorList>
            <person name="Burstein D."/>
            <person name="Amaro F."/>
            <person name="Zusman T."/>
            <person name="Lifshitz Z."/>
            <person name="Cohen O."/>
            <person name="Gilbert J.A."/>
            <person name="Pupko T."/>
            <person name="Shuman H.A."/>
            <person name="Segal G."/>
        </authorList>
    </citation>
    <scope>NUCLEOTIDE SEQUENCE [LARGE SCALE GENOMIC DNA]</scope>
    <source>
        <strain evidence="9 10">WIGA</strain>
    </source>
</reference>
<evidence type="ECO:0000256" key="4">
    <source>
        <dbReference type="ARBA" id="ARBA00022748"/>
    </source>
</evidence>
<dbReference type="PANTHER" id="PTHR42852:SF13">
    <property type="entry name" value="PROTEIN DIPZ"/>
    <property type="match status" value="1"/>
</dbReference>
<dbReference type="EMBL" id="LNXU01000032">
    <property type="protein sequence ID" value="KTC70917.1"/>
    <property type="molecule type" value="Genomic_DNA"/>
</dbReference>
<comment type="subcellular location">
    <subcellularLocation>
        <location evidence="1">Cell membrane</location>
        <topology evidence="1">Multi-pass membrane protein</topology>
    </subcellularLocation>
</comment>
<dbReference type="InterPro" id="IPR041017">
    <property type="entry name" value="Thioredoxin_10"/>
</dbReference>
<evidence type="ECO:0000256" key="7">
    <source>
        <dbReference type="SAM" id="Phobius"/>
    </source>
</evidence>
<dbReference type="GO" id="GO:0016209">
    <property type="term" value="F:antioxidant activity"/>
    <property type="evidence" value="ECO:0007669"/>
    <property type="project" value="InterPro"/>
</dbReference>
<dbReference type="GO" id="GO:0017004">
    <property type="term" value="P:cytochrome complex assembly"/>
    <property type="evidence" value="ECO:0007669"/>
    <property type="project" value="UniProtKB-KW"/>
</dbReference>
<feature type="transmembrane region" description="Helical" evidence="7">
    <location>
        <begin position="6"/>
        <end position="32"/>
    </location>
</feature>
<dbReference type="AlphaFoldDB" id="A0A0W0RIP4"/>
<dbReference type="STRING" id="447.Lboz_2494"/>
<feature type="transmembrane region" description="Helical" evidence="7">
    <location>
        <begin position="127"/>
        <end position="154"/>
    </location>
</feature>
<dbReference type="PANTHER" id="PTHR42852">
    <property type="entry name" value="THIOL:DISULFIDE INTERCHANGE PROTEIN DSBE"/>
    <property type="match status" value="1"/>
</dbReference>
<dbReference type="Gene3D" id="2.60.120.260">
    <property type="entry name" value="Galactose-binding domain-like"/>
    <property type="match status" value="1"/>
</dbReference>
<keyword evidence="6 7" id="KW-0472">Membrane</keyword>
<dbReference type="Proteomes" id="UP000054695">
    <property type="component" value="Unassembled WGS sequence"/>
</dbReference>
<feature type="transmembrane region" description="Helical" evidence="7">
    <location>
        <begin position="44"/>
        <end position="66"/>
    </location>
</feature>
<dbReference type="GO" id="GO:0016491">
    <property type="term" value="F:oxidoreductase activity"/>
    <property type="evidence" value="ECO:0007669"/>
    <property type="project" value="InterPro"/>
</dbReference>
<name>A0A0W0RIP4_LEGBO</name>
<keyword evidence="3 7" id="KW-0812">Transmembrane</keyword>
<gene>
    <name evidence="9" type="ORF">Lboz_2494</name>
</gene>
<evidence type="ECO:0000313" key="9">
    <source>
        <dbReference type="EMBL" id="KTC70917.1"/>
    </source>
</evidence>
<feature type="transmembrane region" description="Helical" evidence="7">
    <location>
        <begin position="78"/>
        <end position="96"/>
    </location>
</feature>
<evidence type="ECO:0000256" key="3">
    <source>
        <dbReference type="ARBA" id="ARBA00022692"/>
    </source>
</evidence>
<dbReference type="InterPro" id="IPR003834">
    <property type="entry name" value="Cyt_c_assmbl_TM_dom"/>
</dbReference>
<dbReference type="PATRIC" id="fig|447.4.peg.2649"/>
<dbReference type="InterPro" id="IPR000866">
    <property type="entry name" value="AhpC/TSA"/>
</dbReference>
<keyword evidence="10" id="KW-1185">Reference proteome</keyword>
<feature type="domain" description="Thioredoxin" evidence="8">
    <location>
        <begin position="243"/>
        <end position="388"/>
    </location>
</feature>
<dbReference type="SUPFAM" id="SSF52833">
    <property type="entry name" value="Thioredoxin-like"/>
    <property type="match status" value="1"/>
</dbReference>
<feature type="transmembrane region" description="Helical" evidence="7">
    <location>
        <begin position="160"/>
        <end position="182"/>
    </location>
</feature>
<dbReference type="InterPro" id="IPR036249">
    <property type="entry name" value="Thioredoxin-like_sf"/>
</dbReference>